<keyword evidence="3" id="KW-1185">Reference proteome</keyword>
<protein>
    <submittedName>
        <fullName evidence="2">Uncharacterized protein</fullName>
    </submittedName>
</protein>
<gene>
    <name evidence="2" type="ORF">HK105_203719</name>
</gene>
<dbReference type="Proteomes" id="UP001527925">
    <property type="component" value="Unassembled WGS sequence"/>
</dbReference>
<feature type="region of interest" description="Disordered" evidence="1">
    <location>
        <begin position="50"/>
        <end position="94"/>
    </location>
</feature>
<organism evidence="2 3">
    <name type="scientific">Polyrhizophydium stewartii</name>
    <dbReference type="NCBI Taxonomy" id="2732419"/>
    <lineage>
        <taxon>Eukaryota</taxon>
        <taxon>Fungi</taxon>
        <taxon>Fungi incertae sedis</taxon>
        <taxon>Chytridiomycota</taxon>
        <taxon>Chytridiomycota incertae sedis</taxon>
        <taxon>Chytridiomycetes</taxon>
        <taxon>Rhizophydiales</taxon>
        <taxon>Rhizophydiales incertae sedis</taxon>
        <taxon>Polyrhizophydium</taxon>
    </lineage>
</organism>
<reference evidence="2 3" key="1">
    <citation type="submission" date="2023-09" db="EMBL/GenBank/DDBJ databases">
        <title>Pangenome analysis of Batrachochytrium dendrobatidis and related Chytrids.</title>
        <authorList>
            <person name="Yacoub M.N."/>
            <person name="Stajich J.E."/>
            <person name="James T.Y."/>
        </authorList>
    </citation>
    <scope>NUCLEOTIDE SEQUENCE [LARGE SCALE GENOMIC DNA]</scope>
    <source>
        <strain evidence="2 3">JEL0888</strain>
    </source>
</reference>
<comment type="caution">
    <text evidence="2">The sequence shown here is derived from an EMBL/GenBank/DDBJ whole genome shotgun (WGS) entry which is preliminary data.</text>
</comment>
<accession>A0ABR4NAS8</accession>
<proteinExistence type="predicted"/>
<dbReference type="EMBL" id="JADGIZ020000015">
    <property type="protein sequence ID" value="KAL2916607.1"/>
    <property type="molecule type" value="Genomic_DNA"/>
</dbReference>
<evidence type="ECO:0000313" key="3">
    <source>
        <dbReference type="Proteomes" id="UP001527925"/>
    </source>
</evidence>
<evidence type="ECO:0000256" key="1">
    <source>
        <dbReference type="SAM" id="MobiDB-lite"/>
    </source>
</evidence>
<evidence type="ECO:0000313" key="2">
    <source>
        <dbReference type="EMBL" id="KAL2916607.1"/>
    </source>
</evidence>
<name>A0ABR4NAS8_9FUNG</name>
<feature type="compositionally biased region" description="Low complexity" evidence="1">
    <location>
        <begin position="71"/>
        <end position="94"/>
    </location>
</feature>
<sequence>MSAGSVSGASAASLAAAELPVHSLLARASATNERLRAKFMFKRPSAVQATRPAASGVSMTAADHADGNLQPSDDAAVPARAARSLPPSPLASGPSPSLCLISHHDRIMSESLLASPAVSAPVLEDLRLNHIADIHRAIFDAQHSRERSNARKLHFFVPLRVDAALLLDACPAIGVLLLGDIGHSVQHLFALACFRLLQEQLSGQRLFPESVRTRVRLARLPPLGLPEKTLGMHDWMALGSQAIMVRGCITRLALPTYTAVARLFVCENAGCRDRNEMHVSTLPDGHVLVKRSSTGKCLGVSNRKSIKPVDLVCAHCGSTLVESAPDVVHSLRQQGQLTTPLRRGCFSKCRYLEVASRIGHPLLTISRAVISFVLDDELVNSAQVGDLAMLVGVPDGKYAFGKTWESSTAQMSIKLNNMARLRWATVIQTFDHPHGILTPETVEHNALERPFFEPFARVYRTPFEFSSSLVDLVGGTKMPCMFFERN</sequence>